<dbReference type="EMBL" id="LUUK01000085">
    <property type="protein sequence ID" value="OAI21998.1"/>
    <property type="molecule type" value="Genomic_DNA"/>
</dbReference>
<organism evidence="2 3">
    <name type="scientific">Methylomonas koyamae</name>
    <dbReference type="NCBI Taxonomy" id="702114"/>
    <lineage>
        <taxon>Bacteria</taxon>
        <taxon>Pseudomonadati</taxon>
        <taxon>Pseudomonadota</taxon>
        <taxon>Gammaproteobacteria</taxon>
        <taxon>Methylococcales</taxon>
        <taxon>Methylococcaceae</taxon>
        <taxon>Methylomonas</taxon>
    </lineage>
</organism>
<dbReference type="STRING" id="702114.A1355_22830"/>
<name>A0A177NVF6_9GAMM</name>
<keyword evidence="3" id="KW-1185">Reference proteome</keyword>
<evidence type="ECO:0000313" key="2">
    <source>
        <dbReference type="EMBL" id="OAI21998.1"/>
    </source>
</evidence>
<dbReference type="OrthoDB" id="7552220at2"/>
<dbReference type="AlphaFoldDB" id="A0A177NVF6"/>
<sequence>MKLLTQFSRTVAVCLLLADSAAVSAAVVTLTPSKDATIFGTSINQGLPNSSGQDLFNHSNGAGPGMFAGGNGQFAPHRGLIAFDIASQIPAGSVITGVQLTLYIGIVAGSGGAAGLGDQTPRPMDLFRLTRDWGEGITGGNATQIGGTGQGFPANPGDATWNDAAYRQTPWTTPGGDYVNRASATLAVGSEFGSAQTWTTTPTLVQDVQAWLDDPSSNFGWILINQDEDLKQTHRAFYTSEWTDPAQRPQLQVSYQPAPVPVPAAAWLFGTCITGLLSLTRRKADGAGKPSAFIFNRSTQTGKKP</sequence>
<dbReference type="RefSeq" id="WP_064026673.1">
    <property type="nucleotide sequence ID" value="NZ_LUUK01000085.1"/>
</dbReference>
<dbReference type="Proteomes" id="UP000077628">
    <property type="component" value="Unassembled WGS sequence"/>
</dbReference>
<dbReference type="NCBIfam" id="NF033679">
    <property type="entry name" value="DNRLRE_dom"/>
    <property type="match status" value="1"/>
</dbReference>
<evidence type="ECO:0000313" key="3">
    <source>
        <dbReference type="Proteomes" id="UP000077628"/>
    </source>
</evidence>
<gene>
    <name evidence="2" type="ORF">A1355_22830</name>
</gene>
<feature type="chain" id="PRO_5008069576" description="PEP-CTERM protein-sorting domain-containing protein" evidence="1">
    <location>
        <begin position="26"/>
        <end position="305"/>
    </location>
</feature>
<proteinExistence type="predicted"/>
<feature type="signal peptide" evidence="1">
    <location>
        <begin position="1"/>
        <end position="25"/>
    </location>
</feature>
<protein>
    <recommendedName>
        <fullName evidence="4">PEP-CTERM protein-sorting domain-containing protein</fullName>
    </recommendedName>
</protein>
<evidence type="ECO:0008006" key="4">
    <source>
        <dbReference type="Google" id="ProtNLM"/>
    </source>
</evidence>
<accession>A0A177NVF6</accession>
<reference evidence="3" key="1">
    <citation type="submission" date="2016-03" db="EMBL/GenBank/DDBJ databases">
        <authorList>
            <person name="Heylen K."/>
            <person name="De Vos P."/>
            <person name="Vekeman B."/>
        </authorList>
    </citation>
    <scope>NUCLEOTIDE SEQUENCE [LARGE SCALE GENOMIC DNA]</scope>
    <source>
        <strain evidence="3">R-45383</strain>
    </source>
</reference>
<evidence type="ECO:0000256" key="1">
    <source>
        <dbReference type="SAM" id="SignalP"/>
    </source>
</evidence>
<keyword evidence="1" id="KW-0732">Signal</keyword>
<comment type="caution">
    <text evidence="2">The sequence shown here is derived from an EMBL/GenBank/DDBJ whole genome shotgun (WGS) entry which is preliminary data.</text>
</comment>